<feature type="chain" id="PRO_5045865497" description="Endo-beta-1,6-galactanase-like domain-containing protein" evidence="1">
    <location>
        <begin position="21"/>
        <end position="645"/>
    </location>
</feature>
<dbReference type="EMBL" id="CAXLJM020000083">
    <property type="protein sequence ID" value="CAL8130650.1"/>
    <property type="molecule type" value="Genomic_DNA"/>
</dbReference>
<dbReference type="Proteomes" id="UP001642540">
    <property type="component" value="Unassembled WGS sequence"/>
</dbReference>
<dbReference type="PANTHER" id="PTHR42767">
    <property type="entry name" value="ENDO-BETA-1,6-GALACTANASE"/>
    <property type="match status" value="1"/>
</dbReference>
<dbReference type="PANTHER" id="PTHR42767:SF1">
    <property type="entry name" value="ENDO-BETA-1,6-GALACTANASE-LIKE DOMAIN-CONTAINING PROTEIN"/>
    <property type="match status" value="1"/>
</dbReference>
<feature type="signal peptide" evidence="1">
    <location>
        <begin position="1"/>
        <end position="20"/>
    </location>
</feature>
<evidence type="ECO:0000256" key="1">
    <source>
        <dbReference type="SAM" id="SignalP"/>
    </source>
</evidence>
<evidence type="ECO:0000313" key="3">
    <source>
        <dbReference type="EMBL" id="CAL8130650.1"/>
    </source>
</evidence>
<keyword evidence="1" id="KW-0732">Signal</keyword>
<name>A0ABP1RME4_9HEXA</name>
<dbReference type="InterPro" id="IPR013780">
    <property type="entry name" value="Glyco_hydro_b"/>
</dbReference>
<dbReference type="Gene3D" id="2.60.40.1180">
    <property type="entry name" value="Golgi alpha-mannosidase II"/>
    <property type="match status" value="1"/>
</dbReference>
<dbReference type="Gene3D" id="2.60.120.260">
    <property type="entry name" value="Galactose-binding domain-like"/>
    <property type="match status" value="1"/>
</dbReference>
<dbReference type="InterPro" id="IPR039743">
    <property type="entry name" value="6GAL/EXGAL"/>
</dbReference>
<gene>
    <name evidence="3" type="ORF">ODALV1_LOCUS23825</name>
</gene>
<evidence type="ECO:0000259" key="2">
    <source>
        <dbReference type="Pfam" id="PF14587"/>
    </source>
</evidence>
<keyword evidence="4" id="KW-1185">Reference proteome</keyword>
<accession>A0ABP1RME4</accession>
<feature type="domain" description="Endo-beta-1,6-galactanase-like" evidence="2">
    <location>
        <begin position="39"/>
        <end position="259"/>
    </location>
</feature>
<dbReference type="Gene3D" id="3.20.20.80">
    <property type="entry name" value="Glycosidases"/>
    <property type="match status" value="1"/>
</dbReference>
<dbReference type="InterPro" id="IPR039514">
    <property type="entry name" value="6GAL-like"/>
</dbReference>
<dbReference type="Pfam" id="PF14587">
    <property type="entry name" value="Glyco_hydr_30_2"/>
    <property type="match status" value="1"/>
</dbReference>
<dbReference type="SUPFAM" id="SSF51445">
    <property type="entry name" value="(Trans)glycosidases"/>
    <property type="match status" value="1"/>
</dbReference>
<organism evidence="3 4">
    <name type="scientific">Orchesella dallaii</name>
    <dbReference type="NCBI Taxonomy" id="48710"/>
    <lineage>
        <taxon>Eukaryota</taxon>
        <taxon>Metazoa</taxon>
        <taxon>Ecdysozoa</taxon>
        <taxon>Arthropoda</taxon>
        <taxon>Hexapoda</taxon>
        <taxon>Collembola</taxon>
        <taxon>Entomobryomorpha</taxon>
        <taxon>Entomobryoidea</taxon>
        <taxon>Orchesellidae</taxon>
        <taxon>Orchesellinae</taxon>
        <taxon>Orchesella</taxon>
    </lineage>
</organism>
<sequence length="645" mass="70608">MKVNLNSIIVIASLLVSGYGQTIEYSFVDPNVVVQEVFDGWGTSLAWWADMVGGMDSEVLEHVVDALFSPSKLNLNIVRYVIGGTTPGNYTCGDYRDGAATESFKDGPDSAYDWTRDVRQRLILESAKAKGANRFEAFSNSPPQWATISGCSKGNSRNPPLHPNFESTNSAVFADYATEVIKYFHEVLNITFTSYAPFNEPFGLHGIGSWAGDLSQQEGCNMDRPTMASIIQSVHDAKVAKNLSFLKIAISDETQVNTQIQSYDYFVDAGLSELFSQVNVHGYWDQIELSRKDLLSMRCSKAGHGLWMDEMGWGGTPIENMEQGLNIANRIILDLRKMLPSAWVYWQVVEGGGGWGLLDVPYENTTVDIIKYNSGYYAMEQFSQHIKQGSKLLYTSNENAIAALNPTDQKLVIVIVNPESDETTQEFDLGLFDSVGSLTLFRTSPSEQHVNLPPPTISAGNKVQIVSPPQSISTLEVSDVVLVSGENLIQNGDFESVEEINGTIYPTAWTVQGGTNNGVTLENSWRGQYSGSFNVRAGVQSALVQNVTFDQKYVSSSSSSSSTVAACTLYLSAWCSSSQGVTKFGVRVNGEEASVDINRNGAYSSYGISFSANTEDNIQVFFENPGALLNGIARIDNVFLHAKCN</sequence>
<comment type="caution">
    <text evidence="3">The sequence shown here is derived from an EMBL/GenBank/DDBJ whole genome shotgun (WGS) entry which is preliminary data.</text>
</comment>
<evidence type="ECO:0000313" key="4">
    <source>
        <dbReference type="Proteomes" id="UP001642540"/>
    </source>
</evidence>
<protein>
    <recommendedName>
        <fullName evidence="2">Endo-beta-1,6-galactanase-like domain-containing protein</fullName>
    </recommendedName>
</protein>
<dbReference type="InterPro" id="IPR017853">
    <property type="entry name" value="GH"/>
</dbReference>
<reference evidence="3 4" key="1">
    <citation type="submission" date="2024-08" db="EMBL/GenBank/DDBJ databases">
        <authorList>
            <person name="Cucini C."/>
            <person name="Frati F."/>
        </authorList>
    </citation>
    <scope>NUCLEOTIDE SEQUENCE [LARGE SCALE GENOMIC DNA]</scope>
</reference>
<proteinExistence type="predicted"/>